<keyword evidence="5" id="KW-0812">Transmembrane</keyword>
<keyword evidence="5" id="KW-1133">Transmembrane helix</keyword>
<evidence type="ECO:0000259" key="7">
    <source>
        <dbReference type="Pfam" id="PF17210"/>
    </source>
</evidence>
<evidence type="ECO:0000313" key="8">
    <source>
        <dbReference type="EMBL" id="AOY56562.1"/>
    </source>
</evidence>
<evidence type="ECO:0000313" key="9">
    <source>
        <dbReference type="Proteomes" id="UP000243784"/>
    </source>
</evidence>
<dbReference type="Pfam" id="PF05345">
    <property type="entry name" value="He_PIG"/>
    <property type="match status" value="1"/>
</dbReference>
<evidence type="ECO:0000256" key="1">
    <source>
        <dbReference type="ARBA" id="ARBA00004613"/>
    </source>
</evidence>
<dbReference type="OrthoDB" id="3169091at2"/>
<dbReference type="InterPro" id="IPR013783">
    <property type="entry name" value="Ig-like_fold"/>
</dbReference>
<evidence type="ECO:0000256" key="5">
    <source>
        <dbReference type="SAM" id="Phobius"/>
    </source>
</evidence>
<dbReference type="Gene3D" id="2.60.40.10">
    <property type="entry name" value="Immunoglobulins"/>
    <property type="match status" value="2"/>
</dbReference>
<keyword evidence="9" id="KW-1185">Reference proteome</keyword>
<dbReference type="EMBL" id="CP015208">
    <property type="protein sequence ID" value="AOY56562.1"/>
    <property type="molecule type" value="Genomic_DNA"/>
</dbReference>
<dbReference type="CDD" id="cd11304">
    <property type="entry name" value="Cadherin_repeat"/>
    <property type="match status" value="1"/>
</dbReference>
<dbReference type="GO" id="GO:0016020">
    <property type="term" value="C:membrane"/>
    <property type="evidence" value="ECO:0007669"/>
    <property type="project" value="InterPro"/>
</dbReference>
<reference evidence="8 9" key="1">
    <citation type="journal article" date="2016" name="Biochim. Biophys. Acta">
        <title>Photochemical characterization of actinorhodopsin and its functional existence in the natural host.</title>
        <authorList>
            <person name="Nakamura S."/>
            <person name="Kikukawa T."/>
            <person name="Tamogami J."/>
            <person name="Kamiya M."/>
            <person name="Aizawa T."/>
            <person name="Hahn M.W."/>
            <person name="Ihara K."/>
            <person name="Kamo N."/>
            <person name="Demura M."/>
        </authorList>
    </citation>
    <scope>NUCLEOTIDE SEQUENCE [LARGE SCALE GENOMIC DNA]</scope>
    <source>
        <strain evidence="8 9">MWH-Dar1</strain>
    </source>
</reference>
<dbReference type="SUPFAM" id="SSF49313">
    <property type="entry name" value="Cadherin-like"/>
    <property type="match status" value="1"/>
</dbReference>
<feature type="domain" description="SD-repeat containing protein B" evidence="7">
    <location>
        <begin position="730"/>
        <end position="828"/>
    </location>
</feature>
<evidence type="ECO:0000256" key="4">
    <source>
        <dbReference type="SAM" id="MobiDB-lite"/>
    </source>
</evidence>
<proteinExistence type="predicted"/>
<feature type="chain" id="PRO_5009111793" description="SD-repeat containing protein B domain-containing protein" evidence="6">
    <location>
        <begin position="34"/>
        <end position="945"/>
    </location>
</feature>
<evidence type="ECO:0000256" key="2">
    <source>
        <dbReference type="ARBA" id="ARBA00022525"/>
    </source>
</evidence>
<dbReference type="AlphaFoldDB" id="A0A1D9E0G9"/>
<dbReference type="Pfam" id="PF17210">
    <property type="entry name" value="SdrD_B"/>
    <property type="match status" value="1"/>
</dbReference>
<keyword evidence="2" id="KW-0964">Secreted</keyword>
<feature type="compositionally biased region" description="Basic and acidic residues" evidence="4">
    <location>
        <begin position="685"/>
        <end position="701"/>
    </location>
</feature>
<dbReference type="GO" id="GO:0005509">
    <property type="term" value="F:calcium ion binding"/>
    <property type="evidence" value="ECO:0007669"/>
    <property type="project" value="InterPro"/>
</dbReference>
<feature type="transmembrane region" description="Helical" evidence="5">
    <location>
        <begin position="916"/>
        <end position="935"/>
    </location>
</feature>
<keyword evidence="3 6" id="KW-0732">Signal</keyword>
<dbReference type="RefSeq" id="WP_070955061.1">
    <property type="nucleotide sequence ID" value="NZ_CP015208.1"/>
</dbReference>
<organism evidence="8 9">
    <name type="scientific">Candidatus Rhodoluna planktonica</name>
    <dbReference type="NCBI Taxonomy" id="535712"/>
    <lineage>
        <taxon>Bacteria</taxon>
        <taxon>Bacillati</taxon>
        <taxon>Actinomycetota</taxon>
        <taxon>Actinomycetes</taxon>
        <taxon>Micrococcales</taxon>
        <taxon>Microbacteriaceae</taxon>
        <taxon>Luna cluster</taxon>
        <taxon>Luna-1 subcluster</taxon>
        <taxon>Rhodoluna</taxon>
    </lineage>
</organism>
<feature type="region of interest" description="Disordered" evidence="4">
    <location>
        <begin position="685"/>
        <end position="723"/>
    </location>
</feature>
<accession>A0A1D9E0G9</accession>
<keyword evidence="5" id="KW-0472">Membrane</keyword>
<evidence type="ECO:0000256" key="6">
    <source>
        <dbReference type="SAM" id="SignalP"/>
    </source>
</evidence>
<dbReference type="InterPro" id="IPR033764">
    <property type="entry name" value="Sdr_B"/>
</dbReference>
<evidence type="ECO:0000256" key="3">
    <source>
        <dbReference type="ARBA" id="ARBA00022729"/>
    </source>
</evidence>
<gene>
    <name evidence="8" type="ORF">A4Z71_06350</name>
</gene>
<name>A0A1D9E0G9_9MICO</name>
<dbReference type="InterPro" id="IPR015919">
    <property type="entry name" value="Cadherin-like_sf"/>
</dbReference>
<dbReference type="GO" id="GO:0005975">
    <property type="term" value="P:carbohydrate metabolic process"/>
    <property type="evidence" value="ECO:0007669"/>
    <property type="project" value="UniProtKB-ARBA"/>
</dbReference>
<dbReference type="GO" id="GO:0005576">
    <property type="term" value="C:extracellular region"/>
    <property type="evidence" value="ECO:0007669"/>
    <property type="project" value="UniProtKB-SubCell"/>
</dbReference>
<dbReference type="Proteomes" id="UP000243784">
    <property type="component" value="Chromosome"/>
</dbReference>
<comment type="subcellular location">
    <subcellularLocation>
        <location evidence="1">Secreted</location>
    </subcellularLocation>
</comment>
<dbReference type="KEGG" id="rpla:A4Z71_06350"/>
<sequence length="945" mass="100040">MRAKKTLKKIVSGATTALFAITGVVGMQTPAQAAACGGGVLPSVDLVSDPVFYSGLGDGYDANYIAYKVTGGSTAIGNMNVKLENFSGGRITLASAQPATQNFGSVNSGDVKHSYFLAKMTGTATTPQTHEYVVFDGTNERCRGTTTLNASAANPAAGRNNSNKVDSITIGTAPTNVGDTITATVKGQTGTIGNAGTLSFAPISNSAFPADNWALTGVAIKLKQDASWADVAGTVSLANSLFYTGQASNDGYYTATYTFTLKATTTATTQIKPIQYVASGANIVYTGTMPTASASIATTTATPVSPSISPASQTISATTNSAITDSPAFTYAAFNSAPTYTVSPALPTGLTINSATGVISGTPTSASASSPYTVTATSGGQTATATVTISVTDPVQQQNNSTPELDRKVTICHRTHATTNPYVRITVDYNSVNKTKGHMHHDEIFQDQHVYTPGIYKRAKDKLWGDIIPPDRAAINAGVTPRWQPLNWNTPGQAIYNGTAAGCPDKFDAKAYYNALRESGVPVKDIKAEIAELEAEQEAANPTITKTNTNELKYDGTNAKVLEEENDKVTICHRTNSTTNPYRRITVAASSIYKNAGHYGHDEIYDGNHVFDSTVNYPANRKDWGDIIPADPTGKNRWKALNWTTLGQAIYNGTVAGCAEQDSQVVYNLLREEGKSKKEIKADLEKQKNVDDDPKEIDEIKYTGTDPEVEKKEPKEPVTPPNVVIPDQSLSGIVWLDLNRDGLKDPEEPLMKGVTLTVLQLTSVQATPTPASFRASVGETFKRAATVVVQTDANGFYIFPSLGAGDWKVVTTVPEKLEVTYDSQGSAEGEVVSTVPVASHAFTWVGLVPDDPKLNEIIEKAIEDAGEDGTVTISPNGTVTVSKGSVVTTISPSGKVTTKVAGASSGELAATGSDQLAWMIFGLLLASLGAAVFIWQRQQSVRTRR</sequence>
<feature type="signal peptide" evidence="6">
    <location>
        <begin position="1"/>
        <end position="33"/>
    </location>
</feature>
<protein>
    <recommendedName>
        <fullName evidence="7">SD-repeat containing protein B domain-containing protein</fullName>
    </recommendedName>
</protein>
<dbReference type="SUPFAM" id="SSF117074">
    <property type="entry name" value="Hypothetical protein PA1324"/>
    <property type="match status" value="1"/>
</dbReference>
<dbReference type="STRING" id="535712.A4Z71_06350"/>